<evidence type="ECO:0000256" key="1">
    <source>
        <dbReference type="ARBA" id="ARBA00022741"/>
    </source>
</evidence>
<feature type="domain" description="ERCC3/RAD25/XPB helicase C-terminal" evidence="5">
    <location>
        <begin position="7"/>
        <end position="67"/>
    </location>
</feature>
<evidence type="ECO:0000259" key="5">
    <source>
        <dbReference type="Pfam" id="PF16203"/>
    </source>
</evidence>
<dbReference type="AlphaFoldDB" id="A0A7D5GNT0"/>
<dbReference type="OrthoDB" id="11644at2157"/>
<organism evidence="6 7">
    <name type="scientific">Natrinema halophilum</name>
    <dbReference type="NCBI Taxonomy" id="1699371"/>
    <lineage>
        <taxon>Archaea</taxon>
        <taxon>Methanobacteriati</taxon>
        <taxon>Methanobacteriota</taxon>
        <taxon>Stenosarchaea group</taxon>
        <taxon>Halobacteria</taxon>
        <taxon>Halobacteriales</taxon>
        <taxon>Natrialbaceae</taxon>
        <taxon>Natrinema</taxon>
    </lineage>
</organism>
<dbReference type="EMBL" id="CP058601">
    <property type="protein sequence ID" value="QLG51152.1"/>
    <property type="molecule type" value="Genomic_DNA"/>
</dbReference>
<keyword evidence="3" id="KW-0347">Helicase</keyword>
<evidence type="ECO:0000256" key="2">
    <source>
        <dbReference type="ARBA" id="ARBA00022801"/>
    </source>
</evidence>
<gene>
    <name evidence="6" type="ORF">HYG82_05850</name>
</gene>
<evidence type="ECO:0000256" key="4">
    <source>
        <dbReference type="ARBA" id="ARBA00022840"/>
    </source>
</evidence>
<dbReference type="InterPro" id="IPR050615">
    <property type="entry name" value="ATP-dep_DNA_Helicase"/>
</dbReference>
<dbReference type="SUPFAM" id="SSF52540">
    <property type="entry name" value="P-loop containing nucleoside triphosphate hydrolases"/>
    <property type="match status" value="1"/>
</dbReference>
<dbReference type="PANTHER" id="PTHR11274:SF0">
    <property type="entry name" value="GENERAL TRANSCRIPTION AND DNA REPAIR FACTOR IIH HELICASE SUBUNIT XPB"/>
    <property type="match status" value="1"/>
</dbReference>
<accession>A0A7D5GNT0</accession>
<dbReference type="GO" id="GO:0004386">
    <property type="term" value="F:helicase activity"/>
    <property type="evidence" value="ECO:0007669"/>
    <property type="project" value="UniProtKB-KW"/>
</dbReference>
<dbReference type="InterPro" id="IPR032438">
    <property type="entry name" value="ERCC3_RAD25_C"/>
</dbReference>
<protein>
    <recommendedName>
        <fullName evidence="5">ERCC3/RAD25/XPB helicase C-terminal domain-containing protein</fullName>
    </recommendedName>
</protein>
<proteinExistence type="predicted"/>
<evidence type="ECO:0000313" key="6">
    <source>
        <dbReference type="EMBL" id="QLG51152.1"/>
    </source>
</evidence>
<sequence>MDTNVLKEGIDVPEASVGAILSGSGSEREFRQRFGRIHRPKANGRRALLYEIVSKDTGKERIADRRRD</sequence>
<keyword evidence="1" id="KW-0547">Nucleotide-binding</keyword>
<dbReference type="Pfam" id="PF16203">
    <property type="entry name" value="ERCC3_RAD25_C"/>
    <property type="match status" value="1"/>
</dbReference>
<dbReference type="PANTHER" id="PTHR11274">
    <property type="entry name" value="RAD25/XP-B DNA REPAIR HELICASE"/>
    <property type="match status" value="1"/>
</dbReference>
<dbReference type="Gene3D" id="3.40.50.300">
    <property type="entry name" value="P-loop containing nucleotide triphosphate hydrolases"/>
    <property type="match status" value="1"/>
</dbReference>
<dbReference type="Proteomes" id="UP000509241">
    <property type="component" value="Chromosome"/>
</dbReference>
<dbReference type="InterPro" id="IPR027417">
    <property type="entry name" value="P-loop_NTPase"/>
</dbReference>
<name>A0A7D5GNT0_9EURY</name>
<keyword evidence="7" id="KW-1185">Reference proteome</keyword>
<evidence type="ECO:0000313" key="7">
    <source>
        <dbReference type="Proteomes" id="UP000509241"/>
    </source>
</evidence>
<keyword evidence="2" id="KW-0378">Hydrolase</keyword>
<keyword evidence="4" id="KW-0067">ATP-binding</keyword>
<reference evidence="6 7" key="1">
    <citation type="submission" date="2020-07" db="EMBL/GenBank/DDBJ databases">
        <authorList>
            <person name="Cui H."/>
        </authorList>
    </citation>
    <scope>NUCLEOTIDE SEQUENCE [LARGE SCALE GENOMIC DNA]</scope>
    <source>
        <strain evidence="6 7">YPL8</strain>
    </source>
</reference>
<dbReference type="GO" id="GO:0016787">
    <property type="term" value="F:hydrolase activity"/>
    <property type="evidence" value="ECO:0007669"/>
    <property type="project" value="UniProtKB-KW"/>
</dbReference>
<dbReference type="GO" id="GO:0005524">
    <property type="term" value="F:ATP binding"/>
    <property type="evidence" value="ECO:0007669"/>
    <property type="project" value="UniProtKB-KW"/>
</dbReference>
<evidence type="ECO:0000256" key="3">
    <source>
        <dbReference type="ARBA" id="ARBA00022806"/>
    </source>
</evidence>